<comment type="caution">
    <text evidence="3">The sequence shown here is derived from an EMBL/GenBank/DDBJ whole genome shotgun (WGS) entry which is preliminary data.</text>
</comment>
<feature type="compositionally biased region" description="Polar residues" evidence="1">
    <location>
        <begin position="46"/>
        <end position="57"/>
    </location>
</feature>
<feature type="compositionally biased region" description="Polar residues" evidence="1">
    <location>
        <begin position="232"/>
        <end position="265"/>
    </location>
</feature>
<dbReference type="SUPFAM" id="SSF48065">
    <property type="entry name" value="DBL homology domain (DH-domain)"/>
    <property type="match status" value="1"/>
</dbReference>
<dbReference type="InterPro" id="IPR000219">
    <property type="entry name" value="DH_dom"/>
</dbReference>
<feature type="compositionally biased region" description="Basic and acidic residues" evidence="1">
    <location>
        <begin position="627"/>
        <end position="637"/>
    </location>
</feature>
<accession>A0A8H4R407</accession>
<feature type="compositionally biased region" description="Basic and acidic residues" evidence="1">
    <location>
        <begin position="490"/>
        <end position="515"/>
    </location>
</feature>
<dbReference type="Gene3D" id="1.20.900.10">
    <property type="entry name" value="Dbl homology (DH) domain"/>
    <property type="match status" value="1"/>
</dbReference>
<feature type="compositionally biased region" description="Basic and acidic residues" evidence="1">
    <location>
        <begin position="694"/>
        <end position="707"/>
    </location>
</feature>
<feature type="region of interest" description="Disordered" evidence="1">
    <location>
        <begin position="627"/>
        <end position="740"/>
    </location>
</feature>
<evidence type="ECO:0000313" key="4">
    <source>
        <dbReference type="Proteomes" id="UP000521872"/>
    </source>
</evidence>
<feature type="compositionally biased region" description="Low complexity" evidence="1">
    <location>
        <begin position="14"/>
        <end position="29"/>
    </location>
</feature>
<feature type="region of interest" description="Disordered" evidence="1">
    <location>
        <begin position="1060"/>
        <end position="1122"/>
    </location>
</feature>
<evidence type="ECO:0000313" key="3">
    <source>
        <dbReference type="EMBL" id="KAF4622493.1"/>
    </source>
</evidence>
<sequence>MPLTRVNTTRKSSRSPVPSSFTPTSSTPREFLPPSHYAAAGGFNIPNHSSPSLQNIEGYTAKKSRSSHQDAGRKHRRNGEESSNRSEYPGSGSQDPAAHLTGRSSRSGLAEMEPQLLPSLRDTIDRMTREPSGASPSYKPGANVSSTSIPDRRKIPRQVSPEQRYRGTPSQGKHTNNQMFASYYSSAAIEESIASNVSQICSNQSTPTISNVKSPPKSALKSSLKATTTTAIKSPQSSEITRSPSLTGSSLRTMRSLTRKCSATLKSSFGSSKSSQQEKRKSRRDVSPPVQVSVEGVARDFGYEKYSGAPPANVERKSGIPRPRRYYHEDPQDSDLERRYENGTRNLRRLTVANAEVPASGSDSDADSRRNMLAPSSTKAAPKSNYDRHVGLGLSLRNNPKEQAPPTWKYSGVRLQDTPNNVVQREKNLRFSLPASDSSVSKYSDSVVDSEHQSESSQNDSIEDDMSRFDQHAWSHNQRSSPVSLISSEHSSDQDTESEREGYSVRKPKTSEKRAIPNTAPTPAAVQGRVSQTAYKQYESEPSLDSRIFPSNLRELIKKRHSFVKTPLQESSSLSAKILNNQEEDELRSNAPIYQPFQDQKYISPRLHERQENNLKASTSAAVLAGDHRSAAARERQAFGIPPSESEEIFDNKDGVYSHSGSEDRSNSTWEQDNMEEDSDNMPESRFLAGQETPRNEWQEAAHERTPRFSVIQPSLSASSVPDDVRSDTSWSGQRTGQQQVQAETQQEHRHMNNPSYSAETLPRTREAVIQEIFETEEILLKHLHICMRVFILPLRINNSRAWIAGVPPNVQRLLDWFDDILNLHEQVYQSLCCARDTMSPATDRVSESLRCFVLKGETYQPYLVRLADVSEEIVRCVADPSSDFGQFVSIQQTTPECEGWTLDRLLMLPVNRLAAYEELFAVTIFSLSLLSFLADLRMQKLLDLTPKTHQDYLSTFSLSRSTDMLMKVMTEVKVREDEYNLLKAFSSRIQEMPSSAKLATRERRLLHSGPLSLVISGLPDAASSKGDYQGPTGMTKRGDRGSKLMDAVTITSSAFERSSSDVSVSTTASSNTPMTGPVLPKSPSSKSSWLSRLPLRKRSKSKSSIPPIIEKSPERRDPPVETTISAPLKTVDVHAFVFSDLVLLAHPSSASGRKASWTLFDDLGIFRPLSIARIDSKGPGNDVTILSLEALDLPPECLNDNIDFRTCSFRTIDLRLPISLGQSPTEEDLNEHPLFQAWLSAFQQCMKTTLQRLTFIGHAHQQDAAFIGSDKVLDTYLAVSSLVASGLPIPRSPSGQIPGIFHGKEDHAFGDEREERGWWSLRFQQISREFQRQDSLLFED</sequence>
<dbReference type="SMART" id="SM00325">
    <property type="entry name" value="RhoGEF"/>
    <property type="match status" value="1"/>
</dbReference>
<feature type="compositionally biased region" description="Polar residues" evidence="1">
    <location>
        <begin position="168"/>
        <end position="177"/>
    </location>
</feature>
<dbReference type="EMBL" id="JAACJL010000002">
    <property type="protein sequence ID" value="KAF4622493.1"/>
    <property type="molecule type" value="Genomic_DNA"/>
</dbReference>
<evidence type="ECO:0000256" key="1">
    <source>
        <dbReference type="SAM" id="MobiDB-lite"/>
    </source>
</evidence>
<feature type="compositionally biased region" description="Low complexity" evidence="1">
    <location>
        <begin position="1080"/>
        <end position="1094"/>
    </location>
</feature>
<feature type="compositionally biased region" description="Low complexity" evidence="1">
    <location>
        <begin position="213"/>
        <end position="231"/>
    </location>
</feature>
<feature type="region of interest" description="Disordered" evidence="1">
    <location>
        <begin position="1022"/>
        <end position="1041"/>
    </location>
</feature>
<dbReference type="PROSITE" id="PS50010">
    <property type="entry name" value="DH_2"/>
    <property type="match status" value="1"/>
</dbReference>
<feature type="compositionally biased region" description="Low complexity" evidence="1">
    <location>
        <begin position="1060"/>
        <end position="1071"/>
    </location>
</feature>
<protein>
    <recommendedName>
        <fullName evidence="2">DH domain-containing protein</fullName>
    </recommendedName>
</protein>
<feature type="compositionally biased region" description="Basic and acidic residues" evidence="1">
    <location>
        <begin position="650"/>
        <end position="666"/>
    </location>
</feature>
<proteinExistence type="predicted"/>
<reference evidence="3 4" key="1">
    <citation type="submission" date="2019-12" db="EMBL/GenBank/DDBJ databases">
        <authorList>
            <person name="Floudas D."/>
            <person name="Bentzer J."/>
            <person name="Ahren D."/>
            <person name="Johansson T."/>
            <person name="Persson P."/>
            <person name="Tunlid A."/>
        </authorList>
    </citation>
    <scope>NUCLEOTIDE SEQUENCE [LARGE SCALE GENOMIC DNA]</scope>
    <source>
        <strain evidence="3 4">CBS 102.39</strain>
    </source>
</reference>
<feature type="compositionally biased region" description="Basic and acidic residues" evidence="1">
    <location>
        <begin position="67"/>
        <end position="84"/>
    </location>
</feature>
<keyword evidence="4" id="KW-1185">Reference proteome</keyword>
<organism evidence="3 4">
    <name type="scientific">Agrocybe pediades</name>
    <dbReference type="NCBI Taxonomy" id="84607"/>
    <lineage>
        <taxon>Eukaryota</taxon>
        <taxon>Fungi</taxon>
        <taxon>Dikarya</taxon>
        <taxon>Basidiomycota</taxon>
        <taxon>Agaricomycotina</taxon>
        <taxon>Agaricomycetes</taxon>
        <taxon>Agaricomycetidae</taxon>
        <taxon>Agaricales</taxon>
        <taxon>Agaricineae</taxon>
        <taxon>Strophariaceae</taxon>
        <taxon>Agrocybe</taxon>
    </lineage>
</organism>
<feature type="compositionally biased region" description="Polar residues" evidence="1">
    <location>
        <begin position="474"/>
        <end position="489"/>
    </location>
</feature>
<gene>
    <name evidence="3" type="ORF">D9613_009335</name>
</gene>
<name>A0A8H4R407_9AGAR</name>
<evidence type="ECO:0000259" key="2">
    <source>
        <dbReference type="PROSITE" id="PS50010"/>
    </source>
</evidence>
<dbReference type="Pfam" id="PF00621">
    <property type="entry name" value="RhoGEF"/>
    <property type="match status" value="1"/>
</dbReference>
<feature type="domain" description="DH" evidence="2">
    <location>
        <begin position="765"/>
        <end position="921"/>
    </location>
</feature>
<dbReference type="GO" id="GO:0005085">
    <property type="term" value="F:guanyl-nucleotide exchange factor activity"/>
    <property type="evidence" value="ECO:0007669"/>
    <property type="project" value="InterPro"/>
</dbReference>
<feature type="compositionally biased region" description="Low complexity" evidence="1">
    <location>
        <begin position="436"/>
        <end position="447"/>
    </location>
</feature>
<feature type="compositionally biased region" description="Basic and acidic residues" evidence="1">
    <location>
        <begin position="326"/>
        <end position="342"/>
    </location>
</feature>
<dbReference type="InterPro" id="IPR035899">
    <property type="entry name" value="DBL_dom_sf"/>
</dbReference>
<feature type="compositionally biased region" description="Low complexity" evidence="1">
    <location>
        <begin position="266"/>
        <end position="275"/>
    </location>
</feature>
<dbReference type="Proteomes" id="UP000521872">
    <property type="component" value="Unassembled WGS sequence"/>
</dbReference>
<feature type="region of interest" description="Disordered" evidence="1">
    <location>
        <begin position="1"/>
        <end position="177"/>
    </location>
</feature>
<feature type="region of interest" description="Disordered" evidence="1">
    <location>
        <begin position="204"/>
        <end position="544"/>
    </location>
</feature>